<feature type="compositionally biased region" description="Polar residues" evidence="2">
    <location>
        <begin position="1"/>
        <end position="19"/>
    </location>
</feature>
<dbReference type="AlphaFoldDB" id="A0A1Q5P3R2"/>
<feature type="region of interest" description="Disordered" evidence="2">
    <location>
        <begin position="1"/>
        <end position="20"/>
    </location>
</feature>
<comment type="caution">
    <text evidence="3">The sequence shown here is derived from an EMBL/GenBank/DDBJ whole genome shotgun (WGS) entry which is preliminary data.</text>
</comment>
<sequence length="92" mass="10576">MNNNKNFDQSSQNPQTESQAAKLAVIATAVTTFGDALATLAAMLALEEERQEERQAQSDKDDYKNMQKQIHYLTTEVEKLKKQVNKERPYWI</sequence>
<accession>A0A1Q5P3R2</accession>
<evidence type="ECO:0000313" key="4">
    <source>
        <dbReference type="Proteomes" id="UP000186524"/>
    </source>
</evidence>
<gene>
    <name evidence="3" type="ORF">BLL40_09225</name>
</gene>
<dbReference type="Proteomes" id="UP000186524">
    <property type="component" value="Unassembled WGS sequence"/>
</dbReference>
<feature type="coiled-coil region" evidence="1">
    <location>
        <begin position="46"/>
        <end position="83"/>
    </location>
</feature>
<organism evidence="3 4">
    <name type="scientific">Domibacillus mangrovi</name>
    <dbReference type="NCBI Taxonomy" id="1714354"/>
    <lineage>
        <taxon>Bacteria</taxon>
        <taxon>Bacillati</taxon>
        <taxon>Bacillota</taxon>
        <taxon>Bacilli</taxon>
        <taxon>Bacillales</taxon>
        <taxon>Bacillaceae</taxon>
        <taxon>Domibacillus</taxon>
    </lineage>
</organism>
<dbReference type="EMBL" id="MRWQ01000006">
    <property type="protein sequence ID" value="OKL36889.1"/>
    <property type="molecule type" value="Genomic_DNA"/>
</dbReference>
<name>A0A1Q5P3R2_9BACI</name>
<evidence type="ECO:0000256" key="1">
    <source>
        <dbReference type="SAM" id="Coils"/>
    </source>
</evidence>
<protein>
    <recommendedName>
        <fullName evidence="5">Translation initiation factor 2</fullName>
    </recommendedName>
</protein>
<keyword evidence="4" id="KW-1185">Reference proteome</keyword>
<reference evidence="3 4" key="1">
    <citation type="submission" date="2016-12" db="EMBL/GenBank/DDBJ databases">
        <title>Domibacillus sp. SAOS 44 whole genome sequencing.</title>
        <authorList>
            <person name="Verma A."/>
            <person name="Krishnamurthi S."/>
        </authorList>
    </citation>
    <scope>NUCLEOTIDE SEQUENCE [LARGE SCALE GENOMIC DNA]</scope>
    <source>
        <strain evidence="3 4">SAOS 44</strain>
    </source>
</reference>
<dbReference type="OrthoDB" id="2973306at2"/>
<keyword evidence="1" id="KW-0175">Coiled coil</keyword>
<proteinExistence type="predicted"/>
<evidence type="ECO:0000256" key="2">
    <source>
        <dbReference type="SAM" id="MobiDB-lite"/>
    </source>
</evidence>
<dbReference type="RefSeq" id="WP_073711612.1">
    <property type="nucleotide sequence ID" value="NZ_MRWQ01000006.1"/>
</dbReference>
<evidence type="ECO:0008006" key="5">
    <source>
        <dbReference type="Google" id="ProtNLM"/>
    </source>
</evidence>
<evidence type="ECO:0000313" key="3">
    <source>
        <dbReference type="EMBL" id="OKL36889.1"/>
    </source>
</evidence>